<dbReference type="Proteomes" id="UP000075901">
    <property type="component" value="Unassembled WGS sequence"/>
</dbReference>
<keyword evidence="2" id="KW-0812">Transmembrane</keyword>
<keyword evidence="4" id="KW-1185">Reference proteome</keyword>
<keyword evidence="2" id="KW-0472">Membrane</keyword>
<evidence type="ECO:0000256" key="2">
    <source>
        <dbReference type="SAM" id="Phobius"/>
    </source>
</evidence>
<evidence type="ECO:0000313" key="4">
    <source>
        <dbReference type="Proteomes" id="UP000075901"/>
    </source>
</evidence>
<reference evidence="4" key="1">
    <citation type="submission" date="2013-09" db="EMBL/GenBank/DDBJ databases">
        <title>The Genome Sequence of Anopheles maculatus species B.</title>
        <authorList>
            <consortium name="The Broad Institute Genomics Platform"/>
            <person name="Neafsey D.E."/>
            <person name="Besansky N."/>
            <person name="Howell P."/>
            <person name="Walton C."/>
            <person name="Young S.K."/>
            <person name="Zeng Q."/>
            <person name="Gargeya S."/>
            <person name="Fitzgerald M."/>
            <person name="Haas B."/>
            <person name="Abouelleil A."/>
            <person name="Allen A.W."/>
            <person name="Alvarado L."/>
            <person name="Arachchi H.M."/>
            <person name="Berlin A.M."/>
            <person name="Chapman S.B."/>
            <person name="Gainer-Dewar J."/>
            <person name="Goldberg J."/>
            <person name="Griggs A."/>
            <person name="Gujja S."/>
            <person name="Hansen M."/>
            <person name="Howarth C."/>
            <person name="Imamovic A."/>
            <person name="Ireland A."/>
            <person name="Larimer J."/>
            <person name="McCowan C."/>
            <person name="Murphy C."/>
            <person name="Pearson M."/>
            <person name="Poon T.W."/>
            <person name="Priest M."/>
            <person name="Roberts A."/>
            <person name="Saif S."/>
            <person name="Shea T."/>
            <person name="Sisk P."/>
            <person name="Sykes S."/>
            <person name="Wortman J."/>
            <person name="Nusbaum C."/>
            <person name="Birren B."/>
        </authorList>
    </citation>
    <scope>NUCLEOTIDE SEQUENCE [LARGE SCALE GENOMIC DNA]</scope>
    <source>
        <strain evidence="4">maculatus3</strain>
    </source>
</reference>
<evidence type="ECO:0000256" key="1">
    <source>
        <dbReference type="ARBA" id="ARBA00029457"/>
    </source>
</evidence>
<dbReference type="EnsemblMetazoa" id="AMAM023385-RA">
    <property type="protein sequence ID" value="AMAM023385-PA"/>
    <property type="gene ID" value="AMAM023385"/>
</dbReference>
<comment type="similarity">
    <text evidence="1">Belongs to the C19orf12 family.</text>
</comment>
<evidence type="ECO:0000313" key="3">
    <source>
        <dbReference type="EnsemblMetazoa" id="AMAM023385-PA"/>
    </source>
</evidence>
<feature type="transmembrane region" description="Helical" evidence="2">
    <location>
        <begin position="40"/>
        <end position="65"/>
    </location>
</feature>
<proteinExistence type="inferred from homology"/>
<dbReference type="PANTHER" id="PTHR31493">
    <property type="entry name" value="NAZO FAMILY MEMBER"/>
    <property type="match status" value="1"/>
</dbReference>
<accession>A0A182TBA0</accession>
<dbReference type="PANTHER" id="PTHR31493:SF1">
    <property type="entry name" value="PROTEIN C19ORF12"/>
    <property type="match status" value="1"/>
</dbReference>
<dbReference type="Pfam" id="PF20721">
    <property type="entry name" value="C19orf12"/>
    <property type="match status" value="1"/>
</dbReference>
<reference evidence="3" key="2">
    <citation type="submission" date="2020-05" db="UniProtKB">
        <authorList>
            <consortium name="EnsemblMetazoa"/>
        </authorList>
    </citation>
    <scope>IDENTIFICATION</scope>
    <source>
        <strain evidence="3">maculatus3</strain>
    </source>
</reference>
<protein>
    <submittedName>
        <fullName evidence="3">Uncharacterized protein</fullName>
    </submittedName>
</protein>
<sequence>MPINTQELLSAVAVLTDKQSMRVTLKSSAKGAAVAGSSTFLGGLVAGPIGLFLGGAVGGLVAYAMTNNQFKPVSHVIMHDLSVREQEQLKQRIVDALSRFQPTDLVVIASLLAGNMAAQQTVITAVVSFLTNEMLADDAGTVHLGLLSLHRALIDRWSALVMGTPDESTPNPNVENRLRIR</sequence>
<dbReference type="VEuPathDB" id="VectorBase:AMAM023385"/>
<dbReference type="InterPro" id="IPR033369">
    <property type="entry name" value="C19orf12"/>
</dbReference>
<dbReference type="AlphaFoldDB" id="A0A182TBA0"/>
<name>A0A182TBA0_9DIPT</name>
<keyword evidence="2" id="KW-1133">Transmembrane helix</keyword>
<organism evidence="3 4">
    <name type="scientific">Anopheles maculatus</name>
    <dbReference type="NCBI Taxonomy" id="74869"/>
    <lineage>
        <taxon>Eukaryota</taxon>
        <taxon>Metazoa</taxon>
        <taxon>Ecdysozoa</taxon>
        <taxon>Arthropoda</taxon>
        <taxon>Hexapoda</taxon>
        <taxon>Insecta</taxon>
        <taxon>Pterygota</taxon>
        <taxon>Neoptera</taxon>
        <taxon>Endopterygota</taxon>
        <taxon>Diptera</taxon>
        <taxon>Nematocera</taxon>
        <taxon>Culicoidea</taxon>
        <taxon>Culicidae</taxon>
        <taxon>Anophelinae</taxon>
        <taxon>Anopheles</taxon>
        <taxon>Anopheles maculatus group</taxon>
    </lineage>
</organism>